<proteinExistence type="predicted"/>
<dbReference type="Proteomes" id="UP000228497">
    <property type="component" value="Unassembled WGS sequence"/>
</dbReference>
<dbReference type="EMBL" id="PFFD01000060">
    <property type="protein sequence ID" value="PIV87124.1"/>
    <property type="molecule type" value="Genomic_DNA"/>
</dbReference>
<name>A0A2M7FDR4_9BACT</name>
<gene>
    <name evidence="1" type="ORF">COW49_01360</name>
</gene>
<organism evidence="1 2">
    <name type="scientific">Candidatus Kaiserbacteria bacterium CG17_big_fil_post_rev_8_21_14_2_50_51_7</name>
    <dbReference type="NCBI Taxonomy" id="1974613"/>
    <lineage>
        <taxon>Bacteria</taxon>
        <taxon>Candidatus Kaiseribacteriota</taxon>
    </lineage>
</organism>
<dbReference type="AlphaFoldDB" id="A0A2M7FDR4"/>
<reference evidence="2" key="1">
    <citation type="submission" date="2017-09" db="EMBL/GenBank/DDBJ databases">
        <title>Depth-based differentiation of microbial function through sediment-hosted aquifers and enrichment of novel symbionts in the deep terrestrial subsurface.</title>
        <authorList>
            <person name="Probst A.J."/>
            <person name="Ladd B."/>
            <person name="Jarett J.K."/>
            <person name="Geller-Mcgrath D.E."/>
            <person name="Sieber C.M.K."/>
            <person name="Emerson J.B."/>
            <person name="Anantharaman K."/>
            <person name="Thomas B.C."/>
            <person name="Malmstrom R."/>
            <person name="Stieglmeier M."/>
            <person name="Klingl A."/>
            <person name="Woyke T."/>
            <person name="Ryan C.M."/>
            <person name="Banfield J.F."/>
        </authorList>
    </citation>
    <scope>NUCLEOTIDE SEQUENCE [LARGE SCALE GENOMIC DNA]</scope>
</reference>
<protein>
    <submittedName>
        <fullName evidence="1">Uncharacterized protein</fullName>
    </submittedName>
</protein>
<evidence type="ECO:0000313" key="2">
    <source>
        <dbReference type="Proteomes" id="UP000228497"/>
    </source>
</evidence>
<comment type="caution">
    <text evidence="1">The sequence shown here is derived from an EMBL/GenBank/DDBJ whole genome shotgun (WGS) entry which is preliminary data.</text>
</comment>
<accession>A0A2M7FDR4</accession>
<evidence type="ECO:0000313" key="1">
    <source>
        <dbReference type="EMBL" id="PIV87124.1"/>
    </source>
</evidence>
<sequence>MSALIKQRLAALLRAGIIIPKFATVRDCLGKVARKGEIEVFVPNERAITFFSFKGYWIRLNGKEAFLPSEELERHTDGEWRQFIKENGERHG</sequence>